<evidence type="ECO:0000313" key="1">
    <source>
        <dbReference type="EMBL" id="CAL5139243.1"/>
    </source>
</evidence>
<gene>
    <name evidence="1" type="ORF">CDAUBV1_LOCUS14277</name>
</gene>
<accession>A0AAV2TWH3</accession>
<dbReference type="Proteomes" id="UP001497525">
    <property type="component" value="Unassembled WGS sequence"/>
</dbReference>
<dbReference type="EMBL" id="CAXLJL010000600">
    <property type="protein sequence ID" value="CAL5139243.1"/>
    <property type="molecule type" value="Genomic_DNA"/>
</dbReference>
<dbReference type="AlphaFoldDB" id="A0AAV2TWH3"/>
<proteinExistence type="predicted"/>
<protein>
    <submittedName>
        <fullName evidence="1">Uncharacterized protein</fullName>
    </submittedName>
</protein>
<name>A0AAV2TWH3_CALDB</name>
<organism evidence="1 2">
    <name type="scientific">Calicophoron daubneyi</name>
    <name type="common">Rumen fluke</name>
    <name type="synonym">Paramphistomum daubneyi</name>
    <dbReference type="NCBI Taxonomy" id="300641"/>
    <lineage>
        <taxon>Eukaryota</taxon>
        <taxon>Metazoa</taxon>
        <taxon>Spiralia</taxon>
        <taxon>Lophotrochozoa</taxon>
        <taxon>Platyhelminthes</taxon>
        <taxon>Trematoda</taxon>
        <taxon>Digenea</taxon>
        <taxon>Plagiorchiida</taxon>
        <taxon>Pronocephalata</taxon>
        <taxon>Paramphistomoidea</taxon>
        <taxon>Paramphistomidae</taxon>
        <taxon>Calicophoron</taxon>
    </lineage>
</organism>
<evidence type="ECO:0000313" key="2">
    <source>
        <dbReference type="Proteomes" id="UP001497525"/>
    </source>
</evidence>
<comment type="caution">
    <text evidence="1">The sequence shown here is derived from an EMBL/GenBank/DDBJ whole genome shotgun (WGS) entry which is preliminary data.</text>
</comment>
<sequence>MDFFLRCRVQLYRSCLCSSRQILVETLWWMLEQHLLQDLLSQDAVGLGATLILATGKPAFSLGTMSQLQPSLPESSAELMYLFAENRPEFRESILRDFQLHLPLPSDQSTHENVHSSVEMGDGHDKSDWIISQLKNQRESGLKLCEKRAFKPLFYTNTSLYCTSMPVSAGDGLKPSPGDGLVVRPVTMGLLVVHVAANYSPTASLEAVERCVTHCNL</sequence>
<reference evidence="1" key="1">
    <citation type="submission" date="2024-06" db="EMBL/GenBank/DDBJ databases">
        <authorList>
            <person name="Liu X."/>
            <person name="Lenzi L."/>
            <person name="Haldenby T S."/>
            <person name="Uol C."/>
        </authorList>
    </citation>
    <scope>NUCLEOTIDE SEQUENCE</scope>
</reference>